<reference evidence="2" key="1">
    <citation type="submission" date="2022-08" db="UniProtKB">
        <authorList>
            <consortium name="EnsemblMetazoa"/>
        </authorList>
    </citation>
    <scope>IDENTIFICATION</scope>
</reference>
<name>A0A8W7P545_ANOCL</name>
<dbReference type="AlphaFoldDB" id="A0A8W7P545"/>
<feature type="region of interest" description="Disordered" evidence="1">
    <location>
        <begin position="209"/>
        <end position="261"/>
    </location>
</feature>
<accession>A0A8W7P545</accession>
<feature type="region of interest" description="Disordered" evidence="1">
    <location>
        <begin position="87"/>
        <end position="195"/>
    </location>
</feature>
<sequence>LEANVIDGRKTHLPAAFNPNQPTFLCLCVCFTVYVLPEERQTAKQDAALQLHGRVGHPAGDTGQQFTGEGNHYGHLQLPRHVARAGNAERGRPGQAGRTAPLHRPDGRAGTGRTGPQADGGSGKEPRTVHHNAASVPEGQHQHDARDREGKQGGAVRAAPGSERCAAAEGGPGRSHHRQDASQLVPAVPAGKRHRPDDLDLEAAARHDAEVGRHARHAGGDQRHRGEYARRAAQDGGEDSPVAQAAAEVQPAGLHRQGAGHVRAGAVPGERAVRAVAAVVLNQFGSSGGRERERERERKQIQIPKTLSGTWGIPEFLPRMIVTAKRTLIR</sequence>
<evidence type="ECO:0000256" key="1">
    <source>
        <dbReference type="SAM" id="MobiDB-lite"/>
    </source>
</evidence>
<dbReference type="EnsemblMetazoa" id="ACOM026076-RA">
    <property type="protein sequence ID" value="ACOM026076-PA.1"/>
    <property type="gene ID" value="ACOM026076"/>
</dbReference>
<feature type="compositionally biased region" description="Gly residues" evidence="1">
    <location>
        <begin position="109"/>
        <end position="121"/>
    </location>
</feature>
<feature type="compositionally biased region" description="Basic and acidic residues" evidence="1">
    <location>
        <begin position="209"/>
        <end position="233"/>
    </location>
</feature>
<feature type="compositionally biased region" description="Basic and acidic residues" evidence="1">
    <location>
        <begin position="140"/>
        <end position="151"/>
    </location>
</feature>
<organism evidence="2">
    <name type="scientific">Anopheles coluzzii</name>
    <name type="common">African malaria mosquito</name>
    <dbReference type="NCBI Taxonomy" id="1518534"/>
    <lineage>
        <taxon>Eukaryota</taxon>
        <taxon>Metazoa</taxon>
        <taxon>Ecdysozoa</taxon>
        <taxon>Arthropoda</taxon>
        <taxon>Hexapoda</taxon>
        <taxon>Insecta</taxon>
        <taxon>Pterygota</taxon>
        <taxon>Neoptera</taxon>
        <taxon>Endopterygota</taxon>
        <taxon>Diptera</taxon>
        <taxon>Nematocera</taxon>
        <taxon>Culicoidea</taxon>
        <taxon>Culicidae</taxon>
        <taxon>Anophelinae</taxon>
        <taxon>Anopheles</taxon>
    </lineage>
</organism>
<feature type="compositionally biased region" description="Low complexity" evidence="1">
    <location>
        <begin position="241"/>
        <end position="252"/>
    </location>
</feature>
<protein>
    <submittedName>
        <fullName evidence="2">Uncharacterized protein</fullName>
    </submittedName>
</protein>
<dbReference type="Proteomes" id="UP000075882">
    <property type="component" value="Unassembled WGS sequence"/>
</dbReference>
<proteinExistence type="predicted"/>
<evidence type="ECO:0000313" key="2">
    <source>
        <dbReference type="EnsemblMetazoa" id="ACOM026076-PA.1"/>
    </source>
</evidence>